<sequence length="624" mass="71092">MPFVRVKVEDCYRDDRYGYEDHAANIRRNADIAWRRDGGVSKECSRLYLEYLKREKVPNIMEERRKRNQNVAIILRRVLTTKGGRSRLSTPLFDISSLAPSPVSHISNRSSSSPSLVTIARHHLLWHCRLSCNCSRWGHKESHVAGAQKRWLLRTTRGILVLAQKASEQRKYVVQLTTLIGLTSDSGHEETFSRDDTVSVPNTLLTHLTLPVQFPGLRSQESNCIFAEHIKFLEKLMQHTRPAKPDKWLSMLSGQSTTELSNHAWAQGEINYTLALEERDLDVALRAGLQHPVLIPAESPLGKQKLHLNDSTQNLSDLTLSQLLDLLLWDDDLTIDVQDLSANEVKDLTGLKTCKEVRERFAVPQEQRAIPINCLEVRDSLFSNFPGPPLLESLDFLERLQSDPNPRIEFAHGNRWRSHQSGMARKDHLASWVPGSKRLDRWLLMSEKGAVSKDHVDVVVATWIRCIRGEKIIWFQNGLTEVDLSVWKMADDPREYGHPWAAIRLREGYSIIFPPGFIHVVKTSEDSLCAGGHFLIPAMMDRAITTLKTLEVKPYLTNDNIPVDIFKVISGFTDNLLRGYSYEISPRQLARYVRALEDYDDSSTLCQSREDEGHINARKISSTG</sequence>
<evidence type="ECO:0008006" key="3">
    <source>
        <dbReference type="Google" id="ProtNLM"/>
    </source>
</evidence>
<dbReference type="Proteomes" id="UP000001261">
    <property type="component" value="Unassembled WGS sequence"/>
</dbReference>
<evidence type="ECO:0000313" key="1">
    <source>
        <dbReference type="EMBL" id="EAS37159.2"/>
    </source>
</evidence>
<dbReference type="SUPFAM" id="SSF51197">
    <property type="entry name" value="Clavaminate synthase-like"/>
    <property type="match status" value="1"/>
</dbReference>
<dbReference type="InParanoid" id="A0A0E1RZ09"/>
<dbReference type="VEuPathDB" id="FungiDB:CIMG_02513"/>
<accession>A0A0E1RZ09</accession>
<name>A0A0E1RZ09_COCIM</name>
<dbReference type="GeneID" id="4567365"/>
<dbReference type="Gene3D" id="2.60.120.650">
    <property type="entry name" value="Cupin"/>
    <property type="match status" value="1"/>
</dbReference>
<evidence type="ECO:0000313" key="2">
    <source>
        <dbReference type="Proteomes" id="UP000001261"/>
    </source>
</evidence>
<dbReference type="AlphaFoldDB" id="A0A0E1RZ09"/>
<reference evidence="2" key="2">
    <citation type="journal article" date="2010" name="Genome Res.">
        <title>Population genomic sequencing of Coccidioides fungi reveals recent hybridization and transposon control.</title>
        <authorList>
            <person name="Neafsey D.E."/>
            <person name="Barker B.M."/>
            <person name="Sharpton T.J."/>
            <person name="Stajich J.E."/>
            <person name="Park D.J."/>
            <person name="Whiston E."/>
            <person name="Hung C.-Y."/>
            <person name="McMahan C."/>
            <person name="White J."/>
            <person name="Sykes S."/>
            <person name="Heiman D."/>
            <person name="Young S."/>
            <person name="Zeng Q."/>
            <person name="Abouelleil A."/>
            <person name="Aftuck L."/>
            <person name="Bessette D."/>
            <person name="Brown A."/>
            <person name="FitzGerald M."/>
            <person name="Lui A."/>
            <person name="Macdonald J.P."/>
            <person name="Priest M."/>
            <person name="Orbach M.J."/>
            <person name="Galgiani J.N."/>
            <person name="Kirkland T.N."/>
            <person name="Cole G.T."/>
            <person name="Birren B.W."/>
            <person name="Henn M.R."/>
            <person name="Taylor J.W."/>
            <person name="Rounsley S.D."/>
        </authorList>
    </citation>
    <scope>GENOME REANNOTATION</scope>
    <source>
        <strain evidence="2">RS</strain>
    </source>
</reference>
<protein>
    <recommendedName>
        <fullName evidence="3">JmjC domain-containing protein</fullName>
    </recommendedName>
</protein>
<proteinExistence type="predicted"/>
<dbReference type="STRING" id="246410.A0A0E1RZ09"/>
<dbReference type="OrthoDB" id="4494329at2759"/>
<dbReference type="RefSeq" id="XP_001248742.2">
    <property type="nucleotide sequence ID" value="XM_001248741.2"/>
</dbReference>
<organism evidence="1 2">
    <name type="scientific">Coccidioides immitis (strain RS)</name>
    <name type="common">Valley fever fungus</name>
    <dbReference type="NCBI Taxonomy" id="246410"/>
    <lineage>
        <taxon>Eukaryota</taxon>
        <taxon>Fungi</taxon>
        <taxon>Dikarya</taxon>
        <taxon>Ascomycota</taxon>
        <taxon>Pezizomycotina</taxon>
        <taxon>Eurotiomycetes</taxon>
        <taxon>Eurotiomycetidae</taxon>
        <taxon>Onygenales</taxon>
        <taxon>Onygenaceae</taxon>
        <taxon>Coccidioides</taxon>
    </lineage>
</organism>
<keyword evidence="2" id="KW-1185">Reference proteome</keyword>
<dbReference type="KEGG" id="cim:CIMG_02513"/>
<reference evidence="2" key="1">
    <citation type="journal article" date="2009" name="Genome Res.">
        <title>Comparative genomic analyses of the human fungal pathogens Coccidioides and their relatives.</title>
        <authorList>
            <person name="Sharpton T.J."/>
            <person name="Stajich J.E."/>
            <person name="Rounsley S.D."/>
            <person name="Gardner M.J."/>
            <person name="Wortman J.R."/>
            <person name="Jordar V.S."/>
            <person name="Maiti R."/>
            <person name="Kodira C.D."/>
            <person name="Neafsey D.E."/>
            <person name="Zeng Q."/>
            <person name="Hung C.-Y."/>
            <person name="McMahan C."/>
            <person name="Muszewska A."/>
            <person name="Grynberg M."/>
            <person name="Mandel M.A."/>
            <person name="Kellner E.M."/>
            <person name="Barker B.M."/>
            <person name="Galgiani J.N."/>
            <person name="Orbach M.J."/>
            <person name="Kirkland T.N."/>
            <person name="Cole G.T."/>
            <person name="Henn M.R."/>
            <person name="Birren B.W."/>
            <person name="Taylor J.W."/>
        </authorList>
    </citation>
    <scope>NUCLEOTIDE SEQUENCE [LARGE SCALE GENOMIC DNA]</scope>
    <source>
        <strain evidence="2">RS</strain>
    </source>
</reference>
<dbReference type="EMBL" id="GG704911">
    <property type="protein sequence ID" value="EAS37159.2"/>
    <property type="molecule type" value="Genomic_DNA"/>
</dbReference>
<gene>
    <name evidence="1" type="ORF">CIMG_02513</name>
</gene>